<evidence type="ECO:0000313" key="1">
    <source>
        <dbReference type="EMBL" id="GGU98623.1"/>
    </source>
</evidence>
<evidence type="ECO:0000313" key="2">
    <source>
        <dbReference type="Proteomes" id="UP000610124"/>
    </source>
</evidence>
<comment type="caution">
    <text evidence="1">The sequence shown here is derived from an EMBL/GenBank/DDBJ whole genome shotgun (WGS) entry which is preliminary data.</text>
</comment>
<name>A0A8H9LY87_KITAU</name>
<organism evidence="1 2">
    <name type="scientific">Kitasatospora aureofaciens</name>
    <name type="common">Streptomyces aureofaciens</name>
    <dbReference type="NCBI Taxonomy" id="1894"/>
    <lineage>
        <taxon>Bacteria</taxon>
        <taxon>Bacillati</taxon>
        <taxon>Actinomycetota</taxon>
        <taxon>Actinomycetes</taxon>
        <taxon>Kitasatosporales</taxon>
        <taxon>Streptomycetaceae</taxon>
        <taxon>Kitasatospora</taxon>
    </lineage>
</organism>
<sequence>MDLPEPFGPTTQVMPGSKRRVVLEAKDLNPRSVRLFRCTRPVSSIAQDGNRLYPESDTTKGRHIRASLAKLRPFRGGSVHSGVDLRDRGRGSGESRLPVIEIDAVEQRVLASDSGQSVVLSLHPKELGFKVLNALLKPSHLGEHSRVGAADVPEKRLCHDEWSSTLSDRTGTVQV</sequence>
<reference evidence="1" key="2">
    <citation type="submission" date="2020-09" db="EMBL/GenBank/DDBJ databases">
        <authorList>
            <person name="Sun Q."/>
            <person name="Ohkuma M."/>
        </authorList>
    </citation>
    <scope>NUCLEOTIDE SEQUENCE</scope>
    <source>
        <strain evidence="1">JCM 4434</strain>
    </source>
</reference>
<dbReference type="AlphaFoldDB" id="A0A8H9LY87"/>
<proteinExistence type="predicted"/>
<gene>
    <name evidence="1" type="ORF">GCM10010502_61230</name>
</gene>
<reference evidence="1" key="1">
    <citation type="journal article" date="2014" name="Int. J. Syst. Evol. Microbiol.">
        <title>Complete genome sequence of Corynebacterium casei LMG S-19264T (=DSM 44701T), isolated from a smear-ripened cheese.</title>
        <authorList>
            <consortium name="US DOE Joint Genome Institute (JGI-PGF)"/>
            <person name="Walter F."/>
            <person name="Albersmeier A."/>
            <person name="Kalinowski J."/>
            <person name="Ruckert C."/>
        </authorList>
    </citation>
    <scope>NUCLEOTIDE SEQUENCE</scope>
    <source>
        <strain evidence="1">JCM 4434</strain>
    </source>
</reference>
<accession>A0A8H9LY87</accession>
<dbReference type="Proteomes" id="UP000610124">
    <property type="component" value="Unassembled WGS sequence"/>
</dbReference>
<protein>
    <submittedName>
        <fullName evidence="1">Uncharacterized protein</fullName>
    </submittedName>
</protein>
<dbReference type="EMBL" id="BMUB01000021">
    <property type="protein sequence ID" value="GGU98623.1"/>
    <property type="molecule type" value="Genomic_DNA"/>
</dbReference>